<gene>
    <name evidence="5" type="ORF">L2725_02925</name>
</gene>
<dbReference type="PANTHER" id="PTHR35936">
    <property type="entry name" value="MEMBRANE-BOUND LYTIC MUREIN TRANSGLYCOSYLASE F"/>
    <property type="match status" value="1"/>
</dbReference>
<dbReference type="Gene3D" id="3.40.190.10">
    <property type="entry name" value="Periplasmic binding protein-like II"/>
    <property type="match status" value="3"/>
</dbReference>
<dbReference type="Proteomes" id="UP001202831">
    <property type="component" value="Unassembled WGS sequence"/>
</dbReference>
<evidence type="ECO:0000256" key="2">
    <source>
        <dbReference type="ARBA" id="ARBA00022729"/>
    </source>
</evidence>
<evidence type="ECO:0000256" key="1">
    <source>
        <dbReference type="ARBA" id="ARBA00010333"/>
    </source>
</evidence>
<proteinExistence type="inferred from homology"/>
<keyword evidence="2 3" id="KW-0732">Signal</keyword>
<sequence>MHKLFLQVLAALLMSLAFSFFASSRSYDDIVDSGVLKVALYRDFPPFSYMQNGQAKGLDVELAKALAEGMQTRLEILWATPGENTGDDLRQYLWKGSNLHTTDGTRVKADVMLRIPYDKAYAQQRDDTGRLAHELVHMFGPYHQERWQLAFNPKKIEDVPTMAVFQYHPIGVEIDSAPQFFLTTAFGGRLRNNTRSFADLPGAWDAMSKGEVDAVMGMLSQIQWLDSRDPGKGQLATRTYPLFGKQTWELGMAVKDDYRQLAYALEDIMLTALKDGRMAQWASDNGFEYRMPPRYEESR</sequence>
<dbReference type="PANTHER" id="PTHR35936:SF17">
    <property type="entry name" value="ARGININE-BINDING EXTRACELLULAR PROTEIN ARTP"/>
    <property type="match status" value="1"/>
</dbReference>
<dbReference type="EMBL" id="JAKIKT010000001">
    <property type="protein sequence ID" value="MCL2912744.1"/>
    <property type="molecule type" value="Genomic_DNA"/>
</dbReference>
<reference evidence="5 6" key="1">
    <citation type="submission" date="2022-01" db="EMBL/GenBank/DDBJ databases">
        <title>Whole genome-based taxonomy of the Shewanellaceae.</title>
        <authorList>
            <person name="Martin-Rodriguez A.J."/>
        </authorList>
    </citation>
    <scope>NUCLEOTIDE SEQUENCE [LARGE SCALE GENOMIC DNA]</scope>
    <source>
        <strain evidence="5 6">DSM 21332</strain>
    </source>
</reference>
<dbReference type="Pfam" id="PF00497">
    <property type="entry name" value="SBP_bac_3"/>
    <property type="match status" value="1"/>
</dbReference>
<dbReference type="SUPFAM" id="SSF53850">
    <property type="entry name" value="Periplasmic binding protein-like II"/>
    <property type="match status" value="1"/>
</dbReference>
<evidence type="ECO:0000313" key="6">
    <source>
        <dbReference type="Proteomes" id="UP001202831"/>
    </source>
</evidence>
<accession>A0ABT0N2S3</accession>
<evidence type="ECO:0000313" key="5">
    <source>
        <dbReference type="EMBL" id="MCL2912744.1"/>
    </source>
</evidence>
<feature type="domain" description="Solute-binding protein family 3/N-terminal" evidence="4">
    <location>
        <begin position="35"/>
        <end position="285"/>
    </location>
</feature>
<evidence type="ECO:0000256" key="3">
    <source>
        <dbReference type="SAM" id="SignalP"/>
    </source>
</evidence>
<feature type="chain" id="PRO_5046741354" evidence="3">
    <location>
        <begin position="23"/>
        <end position="299"/>
    </location>
</feature>
<name>A0ABT0N2S3_9GAMM</name>
<feature type="signal peptide" evidence="3">
    <location>
        <begin position="1"/>
        <end position="22"/>
    </location>
</feature>
<protein>
    <submittedName>
        <fullName evidence="5">ABC transporter substrate-binding protein</fullName>
    </submittedName>
</protein>
<dbReference type="InterPro" id="IPR001638">
    <property type="entry name" value="Solute-binding_3/MltF_N"/>
</dbReference>
<keyword evidence="6" id="KW-1185">Reference proteome</keyword>
<organism evidence="5 6">
    <name type="scientific">Shewanella corallii</name>
    <dbReference type="NCBI Taxonomy" id="560080"/>
    <lineage>
        <taxon>Bacteria</taxon>
        <taxon>Pseudomonadati</taxon>
        <taxon>Pseudomonadota</taxon>
        <taxon>Gammaproteobacteria</taxon>
        <taxon>Alteromonadales</taxon>
        <taxon>Shewanellaceae</taxon>
        <taxon>Shewanella</taxon>
    </lineage>
</organism>
<dbReference type="RefSeq" id="WP_249247566.1">
    <property type="nucleotide sequence ID" value="NZ_JAKIKT010000001.1"/>
</dbReference>
<dbReference type="SMART" id="SM00062">
    <property type="entry name" value="PBPb"/>
    <property type="match status" value="1"/>
</dbReference>
<comment type="similarity">
    <text evidence="1">Belongs to the bacterial solute-binding protein 3 family.</text>
</comment>
<comment type="caution">
    <text evidence="5">The sequence shown here is derived from an EMBL/GenBank/DDBJ whole genome shotgun (WGS) entry which is preliminary data.</text>
</comment>
<evidence type="ECO:0000259" key="4">
    <source>
        <dbReference type="SMART" id="SM00062"/>
    </source>
</evidence>